<evidence type="ECO:0000256" key="10">
    <source>
        <dbReference type="ARBA" id="ARBA00023160"/>
    </source>
</evidence>
<dbReference type="InterPro" id="IPR002076">
    <property type="entry name" value="ELO_fam"/>
</dbReference>
<evidence type="ECO:0000256" key="5">
    <source>
        <dbReference type="ARBA" id="ARBA00022692"/>
    </source>
</evidence>
<dbReference type="GO" id="GO:0034626">
    <property type="term" value="P:fatty acid elongation, polyunsaturated fatty acid"/>
    <property type="evidence" value="ECO:0007669"/>
    <property type="project" value="TreeGrafter"/>
</dbReference>
<feature type="transmembrane region" description="Helical" evidence="11">
    <location>
        <begin position="74"/>
        <end position="96"/>
    </location>
</feature>
<dbReference type="Pfam" id="PF01151">
    <property type="entry name" value="ELO"/>
    <property type="match status" value="1"/>
</dbReference>
<dbReference type="Proteomes" id="UP001432027">
    <property type="component" value="Unassembled WGS sequence"/>
</dbReference>
<reference evidence="12" key="1">
    <citation type="submission" date="2023-10" db="EMBL/GenBank/DDBJ databases">
        <title>Genome assembly of Pristionchus species.</title>
        <authorList>
            <person name="Yoshida K."/>
            <person name="Sommer R.J."/>
        </authorList>
    </citation>
    <scope>NUCLEOTIDE SEQUENCE</scope>
    <source>
        <strain evidence="12">RS0144</strain>
    </source>
</reference>
<dbReference type="GO" id="GO:0005789">
    <property type="term" value="C:endoplasmic reticulum membrane"/>
    <property type="evidence" value="ECO:0007669"/>
    <property type="project" value="TreeGrafter"/>
</dbReference>
<comment type="catalytic activity">
    <reaction evidence="11">
        <text>a very-long-chain acyl-CoA + malonyl-CoA + H(+) = a very-long-chain 3-oxoacyl-CoA + CO2 + CoA</text>
        <dbReference type="Rhea" id="RHEA:32727"/>
        <dbReference type="ChEBI" id="CHEBI:15378"/>
        <dbReference type="ChEBI" id="CHEBI:16526"/>
        <dbReference type="ChEBI" id="CHEBI:57287"/>
        <dbReference type="ChEBI" id="CHEBI:57384"/>
        <dbReference type="ChEBI" id="CHEBI:90725"/>
        <dbReference type="ChEBI" id="CHEBI:90736"/>
        <dbReference type="EC" id="2.3.1.199"/>
    </reaction>
</comment>
<sequence length="287" mass="33674">SPNLGEMDLFSRMQRLEFKGSELVEILTEQEFDFKRSSKWMGDHTLFTIQVVFLYIVSIHIIKDFMRERVPFKLTLPIQIWNLVVAVMSGVGAAAMTPEYLSTWYYRGYDATVCSSRQEFFSGTGGVAVFVLTLARLPEFIDTYFIVLRKRPLLFIHWYHHAFTLFISWYGYSNLLPCSRHAIYVNALIHTVMYSYYFLCSLKITLPSLVARLITIAQIIQFCFIFYAVGHTTVIHYIMGVPCEIHDESIVLTWIMDLSYLYLFIDFYMNKYNGKTKRDEIRAFKTE</sequence>
<evidence type="ECO:0000313" key="13">
    <source>
        <dbReference type="Proteomes" id="UP001432027"/>
    </source>
</evidence>
<dbReference type="PROSITE" id="PS01188">
    <property type="entry name" value="ELO"/>
    <property type="match status" value="1"/>
</dbReference>
<keyword evidence="10 11" id="KW-0275">Fatty acid biosynthesis</keyword>
<feature type="transmembrane region" description="Helical" evidence="11">
    <location>
        <begin position="120"/>
        <end position="141"/>
    </location>
</feature>
<evidence type="ECO:0000256" key="6">
    <source>
        <dbReference type="ARBA" id="ARBA00022832"/>
    </source>
</evidence>
<accession>A0AAV5UG65</accession>
<dbReference type="EMBL" id="BTSX01000006">
    <property type="protein sequence ID" value="GMT05273.1"/>
    <property type="molecule type" value="Genomic_DNA"/>
</dbReference>
<dbReference type="AlphaFoldDB" id="A0AAV5UG65"/>
<gene>
    <name evidence="12" type="ORF">PENTCL1PPCAC_27447</name>
</gene>
<dbReference type="InterPro" id="IPR030457">
    <property type="entry name" value="ELO_CS"/>
</dbReference>
<evidence type="ECO:0000256" key="8">
    <source>
        <dbReference type="ARBA" id="ARBA00023098"/>
    </source>
</evidence>
<dbReference type="PANTHER" id="PTHR11157">
    <property type="entry name" value="FATTY ACID ACYL TRANSFERASE-RELATED"/>
    <property type="match status" value="1"/>
</dbReference>
<keyword evidence="7 11" id="KW-1133">Transmembrane helix</keyword>
<keyword evidence="6 11" id="KW-0276">Fatty acid metabolism</keyword>
<comment type="caution">
    <text evidence="12">The sequence shown here is derived from an EMBL/GenBank/DDBJ whole genome shotgun (WGS) entry which is preliminary data.</text>
</comment>
<evidence type="ECO:0000256" key="11">
    <source>
        <dbReference type="RuleBase" id="RU361115"/>
    </source>
</evidence>
<evidence type="ECO:0000313" key="12">
    <source>
        <dbReference type="EMBL" id="GMT05273.1"/>
    </source>
</evidence>
<feature type="transmembrane region" description="Helical" evidence="11">
    <location>
        <begin position="44"/>
        <end position="62"/>
    </location>
</feature>
<name>A0AAV5UG65_9BILA</name>
<feature type="transmembrane region" description="Helical" evidence="11">
    <location>
        <begin position="183"/>
        <end position="202"/>
    </location>
</feature>
<comment type="pathway">
    <text evidence="2">Lipid metabolism; fatty acid biosynthesis.</text>
</comment>
<keyword evidence="4 11" id="KW-0808">Transferase</keyword>
<evidence type="ECO:0000256" key="2">
    <source>
        <dbReference type="ARBA" id="ARBA00005194"/>
    </source>
</evidence>
<dbReference type="GO" id="GO:0030148">
    <property type="term" value="P:sphingolipid biosynthetic process"/>
    <property type="evidence" value="ECO:0007669"/>
    <property type="project" value="TreeGrafter"/>
</dbReference>
<keyword evidence="8 11" id="KW-0443">Lipid metabolism</keyword>
<keyword evidence="13" id="KW-1185">Reference proteome</keyword>
<evidence type="ECO:0000256" key="3">
    <source>
        <dbReference type="ARBA" id="ARBA00022516"/>
    </source>
</evidence>
<feature type="transmembrane region" description="Helical" evidence="11">
    <location>
        <begin position="249"/>
        <end position="269"/>
    </location>
</feature>
<proteinExistence type="inferred from homology"/>
<dbReference type="GO" id="GO:0042761">
    <property type="term" value="P:very long-chain fatty acid biosynthetic process"/>
    <property type="evidence" value="ECO:0007669"/>
    <property type="project" value="TreeGrafter"/>
</dbReference>
<evidence type="ECO:0000256" key="1">
    <source>
        <dbReference type="ARBA" id="ARBA00004141"/>
    </source>
</evidence>
<comment type="subcellular location">
    <subcellularLocation>
        <location evidence="1">Membrane</location>
        <topology evidence="1">Multi-pass membrane protein</topology>
    </subcellularLocation>
</comment>
<dbReference type="GO" id="GO:0034625">
    <property type="term" value="P:fatty acid elongation, monounsaturated fatty acid"/>
    <property type="evidence" value="ECO:0007669"/>
    <property type="project" value="TreeGrafter"/>
</dbReference>
<protein>
    <recommendedName>
        <fullName evidence="11">Elongation of very long chain fatty acids protein</fullName>
        <ecNumber evidence="11">2.3.1.199</ecNumber>
    </recommendedName>
    <alternativeName>
        <fullName evidence="11">Very-long-chain 3-oxoacyl-CoA synthase</fullName>
    </alternativeName>
</protein>
<dbReference type="GO" id="GO:0009922">
    <property type="term" value="F:fatty acid elongase activity"/>
    <property type="evidence" value="ECO:0007669"/>
    <property type="project" value="UniProtKB-EC"/>
</dbReference>
<feature type="transmembrane region" description="Helical" evidence="11">
    <location>
        <begin position="153"/>
        <end position="171"/>
    </location>
</feature>
<keyword evidence="9 11" id="KW-0472">Membrane</keyword>
<keyword evidence="5 11" id="KW-0812">Transmembrane</keyword>
<dbReference type="GO" id="GO:0019367">
    <property type="term" value="P:fatty acid elongation, saturated fatty acid"/>
    <property type="evidence" value="ECO:0007669"/>
    <property type="project" value="TreeGrafter"/>
</dbReference>
<evidence type="ECO:0000256" key="7">
    <source>
        <dbReference type="ARBA" id="ARBA00022989"/>
    </source>
</evidence>
<feature type="transmembrane region" description="Helical" evidence="11">
    <location>
        <begin position="209"/>
        <end position="229"/>
    </location>
</feature>
<feature type="non-terminal residue" evidence="12">
    <location>
        <position position="1"/>
    </location>
</feature>
<comment type="similarity">
    <text evidence="11">Belongs to the ELO family.</text>
</comment>
<evidence type="ECO:0000256" key="9">
    <source>
        <dbReference type="ARBA" id="ARBA00023136"/>
    </source>
</evidence>
<organism evidence="12 13">
    <name type="scientific">Pristionchus entomophagus</name>
    <dbReference type="NCBI Taxonomy" id="358040"/>
    <lineage>
        <taxon>Eukaryota</taxon>
        <taxon>Metazoa</taxon>
        <taxon>Ecdysozoa</taxon>
        <taxon>Nematoda</taxon>
        <taxon>Chromadorea</taxon>
        <taxon>Rhabditida</taxon>
        <taxon>Rhabditina</taxon>
        <taxon>Diplogasteromorpha</taxon>
        <taxon>Diplogasteroidea</taxon>
        <taxon>Neodiplogasteridae</taxon>
        <taxon>Pristionchus</taxon>
    </lineage>
</organism>
<dbReference type="EC" id="2.3.1.199" evidence="11"/>
<evidence type="ECO:0000256" key="4">
    <source>
        <dbReference type="ARBA" id="ARBA00022679"/>
    </source>
</evidence>
<dbReference type="PANTHER" id="PTHR11157:SF26">
    <property type="entry name" value="ELONGATION OF LONG CHAIN FATTY ACIDS PROTEIN 1"/>
    <property type="match status" value="1"/>
</dbReference>
<keyword evidence="3 11" id="KW-0444">Lipid biosynthesis</keyword>